<reference evidence="2 3" key="1">
    <citation type="journal article" date="2015" name="Genome Biol. Evol.">
        <title>Comparative Genomics of a Bacterivorous Green Alga Reveals Evolutionary Causalities and Consequences of Phago-Mixotrophic Mode of Nutrition.</title>
        <authorList>
            <person name="Burns J.A."/>
            <person name="Paasch A."/>
            <person name="Narechania A."/>
            <person name="Kim E."/>
        </authorList>
    </citation>
    <scope>NUCLEOTIDE SEQUENCE [LARGE SCALE GENOMIC DNA]</scope>
    <source>
        <strain evidence="2 3">PLY_AMNH</strain>
    </source>
</reference>
<dbReference type="PANTHER" id="PTHR45890:SF1">
    <property type="entry name" value="AARF DOMAIN CONTAINING KINASE 2"/>
    <property type="match status" value="1"/>
</dbReference>
<gene>
    <name evidence="2" type="ORF">CYMTET_56238</name>
</gene>
<organism evidence="2 3">
    <name type="scientific">Cymbomonas tetramitiformis</name>
    <dbReference type="NCBI Taxonomy" id="36881"/>
    <lineage>
        <taxon>Eukaryota</taxon>
        <taxon>Viridiplantae</taxon>
        <taxon>Chlorophyta</taxon>
        <taxon>Pyramimonadophyceae</taxon>
        <taxon>Pyramimonadales</taxon>
        <taxon>Pyramimonadaceae</taxon>
        <taxon>Cymbomonas</taxon>
    </lineage>
</organism>
<dbReference type="InterPro" id="IPR011009">
    <property type="entry name" value="Kinase-like_dom_sf"/>
</dbReference>
<proteinExistence type="predicted"/>
<feature type="domain" description="ABC1 atypical kinase-like" evidence="1">
    <location>
        <begin position="114"/>
        <end position="313"/>
    </location>
</feature>
<evidence type="ECO:0000259" key="1">
    <source>
        <dbReference type="Pfam" id="PF03109"/>
    </source>
</evidence>
<accession>A0AAE0BBP4</accession>
<dbReference type="Pfam" id="PF03109">
    <property type="entry name" value="ABC1"/>
    <property type="match status" value="2"/>
</dbReference>
<feature type="domain" description="ABC1 atypical kinase-like" evidence="1">
    <location>
        <begin position="32"/>
        <end position="81"/>
    </location>
</feature>
<dbReference type="PANTHER" id="PTHR45890">
    <property type="entry name" value="AARF DOMAIN CONTAINING KINASE 2 (PREDICTED)"/>
    <property type="match status" value="1"/>
</dbReference>
<dbReference type="SUPFAM" id="SSF56112">
    <property type="entry name" value="Protein kinase-like (PK-like)"/>
    <property type="match status" value="1"/>
</dbReference>
<dbReference type="AlphaFoldDB" id="A0AAE0BBP4"/>
<dbReference type="InterPro" id="IPR004147">
    <property type="entry name" value="ABC1_dom"/>
</dbReference>
<dbReference type="EMBL" id="LGRX02035701">
    <property type="protein sequence ID" value="KAK3233477.1"/>
    <property type="molecule type" value="Genomic_DNA"/>
</dbReference>
<protein>
    <recommendedName>
        <fullName evidence="1">ABC1 atypical kinase-like domain-containing protein</fullName>
    </recommendedName>
</protein>
<comment type="caution">
    <text evidence="2">The sequence shown here is derived from an EMBL/GenBank/DDBJ whole genome shotgun (WGS) entry which is preliminary data.</text>
</comment>
<evidence type="ECO:0000313" key="2">
    <source>
        <dbReference type="EMBL" id="KAK3233477.1"/>
    </source>
</evidence>
<sequence>MQAGPTFVKLGQWASTRPDVFPRGLCEVFAELHSSVAPQPFTDTRHTIQEYFGGRRLEEVFAAVDEEPLGAGCIAQVHRVVFREEILDKPFGCGNQREAPSAGSHGNSPGATDWVIKVKRRWVEKAIHQDLQLMRFGAAVIHSALPISGVQWLALPDAVENFAKHMEAQLDLRVEGTNLERFCSNFKDGDGYGVEFPHVHPRLPASDSILVETEQDGQFVMDWMRGGNSTPEEHRAVALAGARSFFKMVLVDNLVHADLHPGNILIRYMPKEAQDARGGVRLVYLDAGLCTELGADDRRNFIDLFTAVALKDGELAGRLMLERSRHHQCSDPEAFVQAVAQTVAQVNCSQFTLAKVKIGSILNQILDLARVHHVLLESQFTGLIIGIMLLEGIGRQLYPDLDLFQVALPMLLNSRAEYQGAAAKIVFQAGFGNDKNSAT</sequence>
<dbReference type="InterPro" id="IPR052402">
    <property type="entry name" value="ADCK_kinase"/>
</dbReference>
<keyword evidence="3" id="KW-1185">Reference proteome</keyword>
<dbReference type="GO" id="GO:0005739">
    <property type="term" value="C:mitochondrion"/>
    <property type="evidence" value="ECO:0007669"/>
    <property type="project" value="TreeGrafter"/>
</dbReference>
<evidence type="ECO:0000313" key="3">
    <source>
        <dbReference type="Proteomes" id="UP001190700"/>
    </source>
</evidence>
<dbReference type="Proteomes" id="UP001190700">
    <property type="component" value="Unassembled WGS sequence"/>
</dbReference>
<name>A0AAE0BBP4_9CHLO</name>